<dbReference type="GO" id="GO:0006355">
    <property type="term" value="P:regulation of DNA-templated transcription"/>
    <property type="evidence" value="ECO:0007669"/>
    <property type="project" value="InterPro"/>
</dbReference>
<keyword evidence="6" id="KW-0804">Transcription</keyword>
<evidence type="ECO:0000259" key="11">
    <source>
        <dbReference type="PROSITE" id="PS50114"/>
    </source>
</evidence>
<accession>A0A9Q0F273</accession>
<reference evidence="12" key="1">
    <citation type="submission" date="2022-02" db="EMBL/GenBank/DDBJ databases">
        <authorList>
            <person name="Henning P.M."/>
            <person name="McCubbin A.G."/>
            <person name="Shore J.S."/>
        </authorList>
    </citation>
    <scope>NUCLEOTIDE SEQUENCE</scope>
    <source>
        <strain evidence="12">F60SS</strain>
        <tissue evidence="12">Leaves</tissue>
    </source>
</reference>
<dbReference type="PROSITE" id="PS50114">
    <property type="entry name" value="GATA_ZN_FINGER_2"/>
    <property type="match status" value="1"/>
</dbReference>
<feature type="region of interest" description="Disordered" evidence="10">
    <location>
        <begin position="84"/>
        <end position="109"/>
    </location>
</feature>
<keyword evidence="13" id="KW-1185">Reference proteome</keyword>
<feature type="domain" description="GATA-type" evidence="11">
    <location>
        <begin position="40"/>
        <end position="90"/>
    </location>
</feature>
<dbReference type="GO" id="GO:0043565">
    <property type="term" value="F:sequence-specific DNA binding"/>
    <property type="evidence" value="ECO:0007669"/>
    <property type="project" value="InterPro"/>
</dbReference>
<keyword evidence="2 9" id="KW-0863">Zinc-finger</keyword>
<dbReference type="EMBL" id="JAKUCV010007617">
    <property type="protein sequence ID" value="KAJ4822650.1"/>
    <property type="molecule type" value="Genomic_DNA"/>
</dbReference>
<dbReference type="PANTHER" id="PTHR47172:SF9">
    <property type="entry name" value="GATA TRANSCRIPTION FACTOR 23"/>
    <property type="match status" value="1"/>
</dbReference>
<evidence type="ECO:0000313" key="13">
    <source>
        <dbReference type="Proteomes" id="UP001141552"/>
    </source>
</evidence>
<dbReference type="OrthoDB" id="2162994at2759"/>
<dbReference type="InterPro" id="IPR013088">
    <property type="entry name" value="Znf_NHR/GATA"/>
</dbReference>
<evidence type="ECO:0000256" key="4">
    <source>
        <dbReference type="ARBA" id="ARBA00023015"/>
    </source>
</evidence>
<proteinExistence type="inferred from homology"/>
<organism evidence="12 13">
    <name type="scientific">Turnera subulata</name>
    <dbReference type="NCBI Taxonomy" id="218843"/>
    <lineage>
        <taxon>Eukaryota</taxon>
        <taxon>Viridiplantae</taxon>
        <taxon>Streptophyta</taxon>
        <taxon>Embryophyta</taxon>
        <taxon>Tracheophyta</taxon>
        <taxon>Spermatophyta</taxon>
        <taxon>Magnoliopsida</taxon>
        <taxon>eudicotyledons</taxon>
        <taxon>Gunneridae</taxon>
        <taxon>Pentapetalae</taxon>
        <taxon>rosids</taxon>
        <taxon>fabids</taxon>
        <taxon>Malpighiales</taxon>
        <taxon>Passifloraceae</taxon>
        <taxon>Turnera</taxon>
    </lineage>
</organism>
<comment type="function">
    <text evidence="8">Transcriptional regulator that specifically binds 5'-GATA-3' or 5'-GAT-3' motifs within gene promoters.</text>
</comment>
<reference evidence="12" key="2">
    <citation type="journal article" date="2023" name="Plants (Basel)">
        <title>Annotation of the Turnera subulata (Passifloraceae) Draft Genome Reveals the S-Locus Evolved after the Divergence of Turneroideae from Passifloroideae in a Stepwise Manner.</title>
        <authorList>
            <person name="Henning P.M."/>
            <person name="Roalson E.H."/>
            <person name="Mir W."/>
            <person name="McCubbin A.G."/>
            <person name="Shore J.S."/>
        </authorList>
    </citation>
    <scope>NUCLEOTIDE SEQUENCE</scope>
    <source>
        <strain evidence="12">F60SS</strain>
    </source>
</reference>
<evidence type="ECO:0000256" key="8">
    <source>
        <dbReference type="ARBA" id="ARBA00037539"/>
    </source>
</evidence>
<keyword evidence="5" id="KW-0238">DNA-binding</keyword>
<evidence type="ECO:0000256" key="10">
    <source>
        <dbReference type="SAM" id="MobiDB-lite"/>
    </source>
</evidence>
<evidence type="ECO:0000256" key="3">
    <source>
        <dbReference type="ARBA" id="ARBA00022833"/>
    </source>
</evidence>
<gene>
    <name evidence="12" type="ORF">Tsubulata_046973</name>
</gene>
<dbReference type="InterPro" id="IPR000679">
    <property type="entry name" value="Znf_GATA"/>
</dbReference>
<keyword evidence="1" id="KW-0479">Metal-binding</keyword>
<name>A0A9Q0F273_9ROSI</name>
<dbReference type="SMART" id="SM00401">
    <property type="entry name" value="ZnF_GATA"/>
    <property type="match status" value="1"/>
</dbReference>
<dbReference type="Gene3D" id="3.30.50.10">
    <property type="entry name" value="Erythroid Transcription Factor GATA-1, subunit A"/>
    <property type="match status" value="1"/>
</dbReference>
<evidence type="ECO:0000256" key="6">
    <source>
        <dbReference type="ARBA" id="ARBA00023163"/>
    </source>
</evidence>
<evidence type="ECO:0000256" key="2">
    <source>
        <dbReference type="ARBA" id="ARBA00022771"/>
    </source>
</evidence>
<dbReference type="CDD" id="cd00202">
    <property type="entry name" value="ZnF_GATA"/>
    <property type="match status" value="1"/>
</dbReference>
<feature type="compositionally biased region" description="Low complexity" evidence="10">
    <location>
        <begin position="90"/>
        <end position="107"/>
    </location>
</feature>
<dbReference type="PROSITE" id="PS00344">
    <property type="entry name" value="GATA_ZN_FINGER_1"/>
    <property type="match status" value="1"/>
</dbReference>
<evidence type="ECO:0000256" key="5">
    <source>
        <dbReference type="ARBA" id="ARBA00023125"/>
    </source>
</evidence>
<dbReference type="PANTHER" id="PTHR47172">
    <property type="entry name" value="OS01G0976800 PROTEIN"/>
    <property type="match status" value="1"/>
</dbReference>
<protein>
    <recommendedName>
        <fullName evidence="11">GATA-type domain-containing protein</fullName>
    </recommendedName>
</protein>
<sequence length="165" mass="18033">MGCVSLKNKKNLVHAMMEVKAKVQKKPLIAKDHGERKKCCSNCKATTTPLWRAGPAGPKSLCNACGIKYQKRRRQYMMELAKDGEKNDGRSNVVNTSSSTNRSTTSGTGNGLKLRLMVLGAKLVFKKSSSSSVEKKKRCGRKRKLGEEEEAAFSLMALSCGSVFA</sequence>
<keyword evidence="4" id="KW-0805">Transcription regulation</keyword>
<comment type="similarity">
    <text evidence="7">Belongs to the type IV zinc-finger family. Class B subfamily.</text>
</comment>
<dbReference type="Pfam" id="PF00320">
    <property type="entry name" value="GATA"/>
    <property type="match status" value="1"/>
</dbReference>
<evidence type="ECO:0000256" key="7">
    <source>
        <dbReference type="ARBA" id="ARBA00024019"/>
    </source>
</evidence>
<dbReference type="SUPFAM" id="SSF57716">
    <property type="entry name" value="Glucocorticoid receptor-like (DNA-binding domain)"/>
    <property type="match status" value="1"/>
</dbReference>
<dbReference type="Proteomes" id="UP001141552">
    <property type="component" value="Unassembled WGS sequence"/>
</dbReference>
<evidence type="ECO:0000313" key="12">
    <source>
        <dbReference type="EMBL" id="KAJ4822650.1"/>
    </source>
</evidence>
<keyword evidence="3" id="KW-0862">Zinc</keyword>
<dbReference type="AlphaFoldDB" id="A0A9Q0F273"/>
<evidence type="ECO:0000256" key="9">
    <source>
        <dbReference type="PROSITE-ProRule" id="PRU00094"/>
    </source>
</evidence>
<dbReference type="GO" id="GO:0008270">
    <property type="term" value="F:zinc ion binding"/>
    <property type="evidence" value="ECO:0007669"/>
    <property type="project" value="UniProtKB-KW"/>
</dbReference>
<comment type="caution">
    <text evidence="12">The sequence shown here is derived from an EMBL/GenBank/DDBJ whole genome shotgun (WGS) entry which is preliminary data.</text>
</comment>
<evidence type="ECO:0000256" key="1">
    <source>
        <dbReference type="ARBA" id="ARBA00022723"/>
    </source>
</evidence>